<comment type="caution">
    <text evidence="1">The sequence shown here is derived from an EMBL/GenBank/DDBJ whole genome shotgun (WGS) entry which is preliminary data.</text>
</comment>
<reference evidence="1" key="1">
    <citation type="journal article" date="2014" name="Int. J. Syst. Evol. Microbiol.">
        <title>Complete genome sequence of Corynebacterium casei LMG S-19264T (=DSM 44701T), isolated from a smear-ripened cheese.</title>
        <authorList>
            <consortium name="US DOE Joint Genome Institute (JGI-PGF)"/>
            <person name="Walter F."/>
            <person name="Albersmeier A."/>
            <person name="Kalinowski J."/>
            <person name="Ruckert C."/>
        </authorList>
    </citation>
    <scope>NUCLEOTIDE SEQUENCE</scope>
    <source>
        <strain evidence="1">CGMCC 4.7306</strain>
    </source>
</reference>
<protein>
    <submittedName>
        <fullName evidence="1">Uncharacterized protein</fullName>
    </submittedName>
</protein>
<sequence length="103" mass="11223">MAPADRFAVRIDQDPVRLTLADQFPYAAASRLRISSRCGKCFWERSGAPRLRARCSALPGSGEVRVVVLVVAEALVQKAAARVLSGAFQTIDPILSMAPVWLR</sequence>
<dbReference type="AlphaFoldDB" id="A0A917SEW2"/>
<organism evidence="1 2">
    <name type="scientific">Microlunatus endophyticus</name>
    <dbReference type="NCBI Taxonomy" id="1716077"/>
    <lineage>
        <taxon>Bacteria</taxon>
        <taxon>Bacillati</taxon>
        <taxon>Actinomycetota</taxon>
        <taxon>Actinomycetes</taxon>
        <taxon>Propionibacteriales</taxon>
        <taxon>Propionibacteriaceae</taxon>
        <taxon>Microlunatus</taxon>
    </lineage>
</organism>
<accession>A0A917SEW2</accession>
<dbReference type="Proteomes" id="UP000613840">
    <property type="component" value="Unassembled WGS sequence"/>
</dbReference>
<evidence type="ECO:0000313" key="1">
    <source>
        <dbReference type="EMBL" id="GGL77658.1"/>
    </source>
</evidence>
<gene>
    <name evidence="1" type="ORF">GCM10011575_39810</name>
</gene>
<evidence type="ECO:0000313" key="2">
    <source>
        <dbReference type="Proteomes" id="UP000613840"/>
    </source>
</evidence>
<name>A0A917SEW2_9ACTN</name>
<keyword evidence="2" id="KW-1185">Reference proteome</keyword>
<reference evidence="1" key="2">
    <citation type="submission" date="2020-09" db="EMBL/GenBank/DDBJ databases">
        <authorList>
            <person name="Sun Q."/>
            <person name="Zhou Y."/>
        </authorList>
    </citation>
    <scope>NUCLEOTIDE SEQUENCE</scope>
    <source>
        <strain evidence="1">CGMCC 4.7306</strain>
    </source>
</reference>
<proteinExistence type="predicted"/>
<dbReference type="EMBL" id="BMMZ01000012">
    <property type="protein sequence ID" value="GGL77658.1"/>
    <property type="molecule type" value="Genomic_DNA"/>
</dbReference>